<protein>
    <submittedName>
        <fullName evidence="3">Septum formation initiator family protein</fullName>
    </submittedName>
</protein>
<proteinExistence type="predicted"/>
<reference evidence="3 4" key="1">
    <citation type="submission" date="2023-05" db="EMBL/GenBank/DDBJ databases">
        <title>Rombocin, a short stable natural nisin variant, displays selective antimicrobial activity against Listeria monocytogenes and employs dual mode of action to kill target bacterial strains.</title>
        <authorList>
            <person name="Wambui J."/>
            <person name="Stephan R."/>
            <person name="Kuipers O.P."/>
        </authorList>
    </citation>
    <scope>NUCLEOTIDE SEQUENCE [LARGE SCALE GENOMIC DNA]</scope>
    <source>
        <strain evidence="3 4">RC002</strain>
    </source>
</reference>
<feature type="transmembrane region" description="Helical" evidence="2">
    <location>
        <begin position="12"/>
        <end position="31"/>
    </location>
</feature>
<gene>
    <name evidence="3" type="ORF">QOZ84_14685</name>
</gene>
<keyword evidence="2" id="KW-0472">Membrane</keyword>
<dbReference type="InterPro" id="IPR007060">
    <property type="entry name" value="FtsL/DivIC"/>
</dbReference>
<evidence type="ECO:0000256" key="1">
    <source>
        <dbReference type="SAM" id="Coils"/>
    </source>
</evidence>
<dbReference type="RefSeq" id="WP_284133687.1">
    <property type="nucleotide sequence ID" value="NZ_JASKYM010000011.1"/>
</dbReference>
<dbReference type="Pfam" id="PF04977">
    <property type="entry name" value="DivIC"/>
    <property type="match status" value="1"/>
</dbReference>
<comment type="caution">
    <text evidence="3">The sequence shown here is derived from an EMBL/GenBank/DDBJ whole genome shotgun (WGS) entry which is preliminary data.</text>
</comment>
<keyword evidence="4" id="KW-1185">Reference proteome</keyword>
<accession>A0ABT7ECW4</accession>
<name>A0ABT7ECW4_9FIRM</name>
<evidence type="ECO:0000313" key="4">
    <source>
        <dbReference type="Proteomes" id="UP001301012"/>
    </source>
</evidence>
<keyword evidence="1" id="KW-0175">Coiled coil</keyword>
<evidence type="ECO:0000313" key="3">
    <source>
        <dbReference type="EMBL" id="MDK2564779.1"/>
    </source>
</evidence>
<evidence type="ECO:0000256" key="2">
    <source>
        <dbReference type="SAM" id="Phobius"/>
    </source>
</evidence>
<organism evidence="3 4">
    <name type="scientific">Romboutsia sedimentorum</name>
    <dbReference type="NCBI Taxonomy" id="1368474"/>
    <lineage>
        <taxon>Bacteria</taxon>
        <taxon>Bacillati</taxon>
        <taxon>Bacillota</taxon>
        <taxon>Clostridia</taxon>
        <taxon>Peptostreptococcales</taxon>
        <taxon>Peptostreptococcaceae</taxon>
        <taxon>Romboutsia</taxon>
    </lineage>
</organism>
<keyword evidence="2" id="KW-1133">Transmembrane helix</keyword>
<dbReference type="EMBL" id="JASKYM010000011">
    <property type="protein sequence ID" value="MDK2564779.1"/>
    <property type="molecule type" value="Genomic_DNA"/>
</dbReference>
<keyword evidence="2" id="KW-0812">Transmembrane</keyword>
<dbReference type="Proteomes" id="UP001301012">
    <property type="component" value="Unassembled WGS sequence"/>
</dbReference>
<feature type="coiled-coil region" evidence="1">
    <location>
        <begin position="36"/>
        <end position="63"/>
    </location>
</feature>
<sequence>MNLRKKFSGQFLVISIFFIFMGFSLIGGFIFQITKVKDYRLEIANINKEIDETKLEIKKLKKVESTHDLETDARNRLNMVKPDEIIYFDIQRR</sequence>